<evidence type="ECO:0000256" key="3">
    <source>
        <dbReference type="ARBA" id="ARBA00004236"/>
    </source>
</evidence>
<keyword evidence="14" id="KW-1133">Transmembrane helix</keyword>
<evidence type="ECO:0000313" key="17">
    <source>
        <dbReference type="Proteomes" id="UP000561011"/>
    </source>
</evidence>
<evidence type="ECO:0000256" key="7">
    <source>
        <dbReference type="ARBA" id="ARBA00022741"/>
    </source>
</evidence>
<feature type="transmembrane region" description="Helical" evidence="14">
    <location>
        <begin position="85"/>
        <end position="102"/>
    </location>
</feature>
<dbReference type="PANTHER" id="PTHR42878:SF7">
    <property type="entry name" value="SENSOR HISTIDINE KINASE GLRK"/>
    <property type="match status" value="1"/>
</dbReference>
<comment type="catalytic activity">
    <reaction evidence="1">
        <text>ATP + protein L-histidine = ADP + protein N-phospho-L-histidine.</text>
        <dbReference type="EC" id="2.7.13.3"/>
    </reaction>
</comment>
<keyword evidence="6" id="KW-0808">Transferase</keyword>
<keyword evidence="14" id="KW-0812">Transmembrane</keyword>
<dbReference type="Pfam" id="PF00512">
    <property type="entry name" value="HisKA"/>
    <property type="match status" value="1"/>
</dbReference>
<feature type="region of interest" description="Disordered" evidence="13">
    <location>
        <begin position="1"/>
        <end position="20"/>
    </location>
</feature>
<comment type="caution">
    <text evidence="16">The sequence shown here is derived from an EMBL/GenBank/DDBJ whole genome shotgun (WGS) entry which is preliminary data.</text>
</comment>
<feature type="transmembrane region" description="Helical" evidence="14">
    <location>
        <begin position="28"/>
        <end position="46"/>
    </location>
</feature>
<comment type="subcellular location">
    <subcellularLocation>
        <location evidence="3">Cell membrane</location>
    </subcellularLocation>
</comment>
<evidence type="ECO:0000259" key="15">
    <source>
        <dbReference type="PROSITE" id="PS50109"/>
    </source>
</evidence>
<dbReference type="InterPro" id="IPR004358">
    <property type="entry name" value="Sig_transdc_His_kin-like_C"/>
</dbReference>
<keyword evidence="10" id="KW-0902">Two-component regulatory system</keyword>
<evidence type="ECO:0000256" key="13">
    <source>
        <dbReference type="SAM" id="MobiDB-lite"/>
    </source>
</evidence>
<dbReference type="FunFam" id="1.10.287.130:FF:000001">
    <property type="entry name" value="Two-component sensor histidine kinase"/>
    <property type="match status" value="1"/>
</dbReference>
<dbReference type="SMART" id="SM00387">
    <property type="entry name" value="HATPase_c"/>
    <property type="match status" value="1"/>
</dbReference>
<dbReference type="GO" id="GO:0007234">
    <property type="term" value="P:osmosensory signaling via phosphorelay pathway"/>
    <property type="evidence" value="ECO:0007669"/>
    <property type="project" value="TreeGrafter"/>
</dbReference>
<name>A0A853F2J5_9MICO</name>
<dbReference type="InterPro" id="IPR003594">
    <property type="entry name" value="HATPase_dom"/>
</dbReference>
<feature type="transmembrane region" description="Helical" evidence="14">
    <location>
        <begin position="114"/>
        <end position="138"/>
    </location>
</feature>
<dbReference type="SUPFAM" id="SSF55785">
    <property type="entry name" value="PYP-like sensor domain (PAS domain)"/>
    <property type="match status" value="1"/>
</dbReference>
<dbReference type="AlphaFoldDB" id="A0A853F2J5"/>
<keyword evidence="5" id="KW-0597">Phosphoprotein</keyword>
<dbReference type="PANTHER" id="PTHR42878">
    <property type="entry name" value="TWO-COMPONENT HISTIDINE KINASE"/>
    <property type="match status" value="1"/>
</dbReference>
<dbReference type="SMART" id="SM00388">
    <property type="entry name" value="HisKA"/>
    <property type="match status" value="1"/>
</dbReference>
<keyword evidence="17" id="KW-1185">Reference proteome</keyword>
<dbReference type="EMBL" id="JACBYE010000062">
    <property type="protein sequence ID" value="NYS95248.1"/>
    <property type="molecule type" value="Genomic_DNA"/>
</dbReference>
<dbReference type="SUPFAM" id="SSF47384">
    <property type="entry name" value="Homodimeric domain of signal transducing histidine kinase"/>
    <property type="match status" value="1"/>
</dbReference>
<evidence type="ECO:0000256" key="12">
    <source>
        <dbReference type="ARBA" id="ARBA00039401"/>
    </source>
</evidence>
<evidence type="ECO:0000256" key="1">
    <source>
        <dbReference type="ARBA" id="ARBA00000085"/>
    </source>
</evidence>
<evidence type="ECO:0000256" key="5">
    <source>
        <dbReference type="ARBA" id="ARBA00022553"/>
    </source>
</evidence>
<protein>
    <recommendedName>
        <fullName evidence="12">Sensor-like histidine kinase SenX3</fullName>
        <ecNumber evidence="4">2.7.13.3</ecNumber>
    </recommendedName>
</protein>
<dbReference type="CDD" id="cd00075">
    <property type="entry name" value="HATPase"/>
    <property type="match status" value="1"/>
</dbReference>
<dbReference type="GO" id="GO:0005524">
    <property type="term" value="F:ATP binding"/>
    <property type="evidence" value="ECO:0007669"/>
    <property type="project" value="UniProtKB-KW"/>
</dbReference>
<comment type="cofactor">
    <cofactor evidence="2">
        <name>a divalent metal cation</name>
        <dbReference type="ChEBI" id="CHEBI:60240"/>
    </cofactor>
</comment>
<dbReference type="InterPro" id="IPR036097">
    <property type="entry name" value="HisK_dim/P_sf"/>
</dbReference>
<evidence type="ECO:0000256" key="10">
    <source>
        <dbReference type="ARBA" id="ARBA00023012"/>
    </source>
</evidence>
<evidence type="ECO:0000256" key="8">
    <source>
        <dbReference type="ARBA" id="ARBA00022777"/>
    </source>
</evidence>
<evidence type="ECO:0000256" key="11">
    <source>
        <dbReference type="ARBA" id="ARBA00023136"/>
    </source>
</evidence>
<dbReference type="EC" id="2.7.13.3" evidence="4"/>
<dbReference type="Proteomes" id="UP000561011">
    <property type="component" value="Unassembled WGS sequence"/>
</dbReference>
<dbReference type="InterPro" id="IPR035965">
    <property type="entry name" value="PAS-like_dom_sf"/>
</dbReference>
<evidence type="ECO:0000256" key="4">
    <source>
        <dbReference type="ARBA" id="ARBA00012438"/>
    </source>
</evidence>
<dbReference type="PRINTS" id="PR00344">
    <property type="entry name" value="BCTRLSENSOR"/>
</dbReference>
<dbReference type="CDD" id="cd00082">
    <property type="entry name" value="HisKA"/>
    <property type="match status" value="1"/>
</dbReference>
<accession>A0A853F2J5</accession>
<dbReference type="SUPFAM" id="SSF55874">
    <property type="entry name" value="ATPase domain of HSP90 chaperone/DNA topoisomerase II/histidine kinase"/>
    <property type="match status" value="1"/>
</dbReference>
<sequence>MKRTPNPDQDPGTAASSDRRGPQINRSVILSQLLFGSAVLSVLTLIQWFAPGRLTDPIMFTGVVLAFVATGAALLVPWNRFDKRWIMVLPVTDMVAILLLRIETPEMGLGVLWFLPVIWLSTYFGLTGTITAVALATLGSWATVAIEPSAITLSSFTLLVLLPLVLSIVAASTHISSRRDHAQRTLMRKQASLLNEAFVSARHHEQLLTEVLNTVTFGVVRFDRDGVITFANSAHTRMHDRDSALPDRPRHEVVYQADRTTPFREDERPFFRSQRGEAFDDVLIWVGNPGEDRHAYFMTSRRLVDARDGSFDGTILVSGEVTTELNAISARDDLIASVSHELRTPLTSILGYLELVLDDDLPDHARPSLEIVERNSNRLLDLVTEILSASRQASKPLEITPVPVDLGTTVLQSAESLLPRARERDVVVDTSGVRNVLTVADPFRMRQVIDNVLSNAIKYNVDHGRVDLALHQQGEELVLTVRDTGIGISGEELPKLFEHFFRSAAVRNSAVHGSGLGMGIAREIVRKHGGDLTVESTLGSGTTVTVTVPTRAAP</sequence>
<reference evidence="16 17" key="1">
    <citation type="submission" date="2020-07" db="EMBL/GenBank/DDBJ databases">
        <title>MOT database genomes.</title>
        <authorList>
            <person name="Joseph S."/>
            <person name="Aduse-Opoku J."/>
            <person name="Hashim A."/>
            <person name="Wade W."/>
            <person name="Curtis M."/>
        </authorList>
    </citation>
    <scope>NUCLEOTIDE SEQUENCE [LARGE SCALE GENOMIC DNA]</scope>
    <source>
        <strain evidence="16 17">DSM 100099</strain>
    </source>
</reference>
<dbReference type="InterPro" id="IPR036890">
    <property type="entry name" value="HATPase_C_sf"/>
</dbReference>
<dbReference type="RefSeq" id="WP_179914457.1">
    <property type="nucleotide sequence ID" value="NZ_JACBYE010000062.1"/>
</dbReference>
<dbReference type="GO" id="GO:0000155">
    <property type="term" value="F:phosphorelay sensor kinase activity"/>
    <property type="evidence" value="ECO:0007669"/>
    <property type="project" value="InterPro"/>
</dbReference>
<gene>
    <name evidence="16" type="ORF">HZZ10_17165</name>
</gene>
<organism evidence="16 17">
    <name type="scientific">Sanguibacter inulinus</name>
    <dbReference type="NCBI Taxonomy" id="60922"/>
    <lineage>
        <taxon>Bacteria</taxon>
        <taxon>Bacillati</taxon>
        <taxon>Actinomycetota</taxon>
        <taxon>Actinomycetes</taxon>
        <taxon>Micrococcales</taxon>
        <taxon>Sanguibacteraceae</taxon>
        <taxon>Sanguibacter</taxon>
    </lineage>
</organism>
<evidence type="ECO:0000256" key="14">
    <source>
        <dbReference type="SAM" id="Phobius"/>
    </source>
</evidence>
<keyword evidence="8 16" id="KW-0418">Kinase</keyword>
<keyword evidence="9" id="KW-0067">ATP-binding</keyword>
<dbReference type="Gene3D" id="1.10.287.130">
    <property type="match status" value="1"/>
</dbReference>
<feature type="transmembrane region" description="Helical" evidence="14">
    <location>
        <begin position="150"/>
        <end position="171"/>
    </location>
</feature>
<dbReference type="PROSITE" id="PS50109">
    <property type="entry name" value="HIS_KIN"/>
    <property type="match status" value="1"/>
</dbReference>
<dbReference type="InterPro" id="IPR003661">
    <property type="entry name" value="HisK_dim/P_dom"/>
</dbReference>
<dbReference type="GO" id="GO:0005886">
    <property type="term" value="C:plasma membrane"/>
    <property type="evidence" value="ECO:0007669"/>
    <property type="project" value="UniProtKB-SubCell"/>
</dbReference>
<dbReference type="GO" id="GO:0000156">
    <property type="term" value="F:phosphorelay response regulator activity"/>
    <property type="evidence" value="ECO:0007669"/>
    <property type="project" value="TreeGrafter"/>
</dbReference>
<dbReference type="Gene3D" id="3.30.450.20">
    <property type="entry name" value="PAS domain"/>
    <property type="match status" value="1"/>
</dbReference>
<dbReference type="FunFam" id="3.30.565.10:FF:000006">
    <property type="entry name" value="Sensor histidine kinase WalK"/>
    <property type="match status" value="1"/>
</dbReference>
<dbReference type="Pfam" id="PF02518">
    <property type="entry name" value="HATPase_c"/>
    <property type="match status" value="1"/>
</dbReference>
<keyword evidence="7" id="KW-0547">Nucleotide-binding</keyword>
<dbReference type="InterPro" id="IPR005467">
    <property type="entry name" value="His_kinase_dom"/>
</dbReference>
<proteinExistence type="predicted"/>
<evidence type="ECO:0000313" key="16">
    <source>
        <dbReference type="EMBL" id="NYS95248.1"/>
    </source>
</evidence>
<dbReference type="Gene3D" id="3.30.565.10">
    <property type="entry name" value="Histidine kinase-like ATPase, C-terminal domain"/>
    <property type="match status" value="1"/>
</dbReference>
<dbReference type="InterPro" id="IPR050351">
    <property type="entry name" value="BphY/WalK/GraS-like"/>
</dbReference>
<feature type="transmembrane region" description="Helical" evidence="14">
    <location>
        <begin position="58"/>
        <end position="78"/>
    </location>
</feature>
<feature type="domain" description="Histidine kinase" evidence="15">
    <location>
        <begin position="337"/>
        <end position="552"/>
    </location>
</feature>
<evidence type="ECO:0000256" key="6">
    <source>
        <dbReference type="ARBA" id="ARBA00022679"/>
    </source>
</evidence>
<evidence type="ECO:0000256" key="2">
    <source>
        <dbReference type="ARBA" id="ARBA00001968"/>
    </source>
</evidence>
<evidence type="ECO:0000256" key="9">
    <source>
        <dbReference type="ARBA" id="ARBA00022840"/>
    </source>
</evidence>
<dbReference type="GO" id="GO:0005509">
    <property type="term" value="F:calcium ion binding"/>
    <property type="evidence" value="ECO:0007669"/>
    <property type="project" value="UniProtKB-ARBA"/>
</dbReference>
<keyword evidence="11 14" id="KW-0472">Membrane</keyword>
<dbReference type="GO" id="GO:0030295">
    <property type="term" value="F:protein kinase activator activity"/>
    <property type="evidence" value="ECO:0007669"/>
    <property type="project" value="TreeGrafter"/>
</dbReference>